<keyword evidence="1" id="KW-0812">Transmembrane</keyword>
<evidence type="ECO:0000313" key="2">
    <source>
        <dbReference type="EMBL" id="PKI53626.1"/>
    </source>
</evidence>
<gene>
    <name evidence="2" type="ORF">CRG98_025994</name>
</gene>
<protein>
    <submittedName>
        <fullName evidence="2">Uncharacterized protein</fullName>
    </submittedName>
</protein>
<keyword evidence="1" id="KW-0472">Membrane</keyword>
<evidence type="ECO:0000256" key="1">
    <source>
        <dbReference type="SAM" id="Phobius"/>
    </source>
</evidence>
<name>A0A2I0JD86_PUNGR</name>
<accession>A0A2I0JD86</accession>
<keyword evidence="1" id="KW-1133">Transmembrane helix</keyword>
<sequence length="162" mass="17316">MGGPEAWKPTLLDLDYWSKINRFCCPFACLHVVLLALGGIVGSSTLAEVKNQRHPGSAIGAFSVFLECSDVSGDHCVLRLLKMSPEGCGQGGCCCSLFELYGPECGLSSGPASRAFGSRCLGASTFPWERVTDTRVKESPLIILRSEGRGRISYPGLGVWNA</sequence>
<dbReference type="EMBL" id="PGOL01001846">
    <property type="protein sequence ID" value="PKI53626.1"/>
    <property type="molecule type" value="Genomic_DNA"/>
</dbReference>
<proteinExistence type="predicted"/>
<dbReference type="Proteomes" id="UP000233551">
    <property type="component" value="Unassembled WGS sequence"/>
</dbReference>
<evidence type="ECO:0000313" key="3">
    <source>
        <dbReference type="Proteomes" id="UP000233551"/>
    </source>
</evidence>
<comment type="caution">
    <text evidence="2">The sequence shown here is derived from an EMBL/GenBank/DDBJ whole genome shotgun (WGS) entry which is preliminary data.</text>
</comment>
<feature type="transmembrane region" description="Helical" evidence="1">
    <location>
        <begin position="20"/>
        <end position="43"/>
    </location>
</feature>
<reference evidence="2 3" key="1">
    <citation type="submission" date="2017-11" db="EMBL/GenBank/DDBJ databases">
        <title>De-novo sequencing of pomegranate (Punica granatum L.) genome.</title>
        <authorList>
            <person name="Akparov Z."/>
            <person name="Amiraslanov A."/>
            <person name="Hajiyeva S."/>
            <person name="Abbasov M."/>
            <person name="Kaur K."/>
            <person name="Hamwieh A."/>
            <person name="Solovyev V."/>
            <person name="Salamov A."/>
            <person name="Braich B."/>
            <person name="Kosarev P."/>
            <person name="Mahmoud A."/>
            <person name="Hajiyev E."/>
            <person name="Babayeva S."/>
            <person name="Izzatullayeva V."/>
            <person name="Mammadov A."/>
            <person name="Mammadov A."/>
            <person name="Sharifova S."/>
            <person name="Ojaghi J."/>
            <person name="Eynullazada K."/>
            <person name="Bayramov B."/>
            <person name="Abdulazimova A."/>
            <person name="Shahmuradov I."/>
        </authorList>
    </citation>
    <scope>NUCLEOTIDE SEQUENCE [LARGE SCALE GENOMIC DNA]</scope>
    <source>
        <strain evidence="3">cv. AG2017</strain>
        <tissue evidence="2">Leaf</tissue>
    </source>
</reference>
<keyword evidence="3" id="KW-1185">Reference proteome</keyword>
<organism evidence="2 3">
    <name type="scientific">Punica granatum</name>
    <name type="common">Pomegranate</name>
    <dbReference type="NCBI Taxonomy" id="22663"/>
    <lineage>
        <taxon>Eukaryota</taxon>
        <taxon>Viridiplantae</taxon>
        <taxon>Streptophyta</taxon>
        <taxon>Embryophyta</taxon>
        <taxon>Tracheophyta</taxon>
        <taxon>Spermatophyta</taxon>
        <taxon>Magnoliopsida</taxon>
        <taxon>eudicotyledons</taxon>
        <taxon>Gunneridae</taxon>
        <taxon>Pentapetalae</taxon>
        <taxon>rosids</taxon>
        <taxon>malvids</taxon>
        <taxon>Myrtales</taxon>
        <taxon>Lythraceae</taxon>
        <taxon>Punica</taxon>
    </lineage>
</organism>
<dbReference type="AlphaFoldDB" id="A0A2I0JD86"/>